<feature type="domain" description="CFAP65 eight Ig-like" evidence="13">
    <location>
        <begin position="870"/>
        <end position="981"/>
    </location>
</feature>
<keyword evidence="16" id="KW-1185">Reference proteome</keyword>
<dbReference type="Proteomes" id="UP001515480">
    <property type="component" value="Unassembled WGS sequence"/>
</dbReference>
<evidence type="ECO:0000256" key="5">
    <source>
        <dbReference type="ARBA" id="ARBA00023069"/>
    </source>
</evidence>
<accession>A0AB34IZQ4</accession>
<dbReference type="InterPro" id="IPR057470">
    <property type="entry name" value="Ig_CFAP65_7th"/>
</dbReference>
<evidence type="ECO:0000256" key="3">
    <source>
        <dbReference type="ARBA" id="ARBA00022490"/>
    </source>
</evidence>
<keyword evidence="7" id="KW-0175">Coiled coil</keyword>
<comment type="subcellular location">
    <subcellularLocation>
        <location evidence="1">Cell projection</location>
        <location evidence="1">Cilium</location>
        <location evidence="1">Flagellum</location>
    </subcellularLocation>
    <subcellularLocation>
        <location evidence="2">Cytoplasm</location>
    </subcellularLocation>
</comment>
<evidence type="ECO:0000256" key="2">
    <source>
        <dbReference type="ARBA" id="ARBA00004496"/>
    </source>
</evidence>
<dbReference type="GO" id="GO:0031514">
    <property type="term" value="C:motile cilium"/>
    <property type="evidence" value="ECO:0007669"/>
    <property type="project" value="UniProtKB-SubCell"/>
</dbReference>
<evidence type="ECO:0000313" key="15">
    <source>
        <dbReference type="EMBL" id="KAL1510436.1"/>
    </source>
</evidence>
<dbReference type="InterPro" id="IPR052614">
    <property type="entry name" value="CFAP65"/>
</dbReference>
<proteinExistence type="predicted"/>
<dbReference type="Pfam" id="PF25249">
    <property type="entry name" value="Ig_CFAP65_7th"/>
    <property type="match status" value="1"/>
</dbReference>
<dbReference type="NCBIfam" id="NF012200">
    <property type="entry name" value="choice_anch_D"/>
    <property type="match status" value="1"/>
</dbReference>
<evidence type="ECO:0000259" key="12">
    <source>
        <dbReference type="Pfam" id="PF24816"/>
    </source>
</evidence>
<reference evidence="15 16" key="1">
    <citation type="journal article" date="2024" name="Science">
        <title>Giant polyketide synthase enzymes in the biosynthesis of giant marine polyether toxins.</title>
        <authorList>
            <person name="Fallon T.R."/>
            <person name="Shende V.V."/>
            <person name="Wierzbicki I.H."/>
            <person name="Pendleton A.L."/>
            <person name="Watervoot N.F."/>
            <person name="Auber R.P."/>
            <person name="Gonzalez D.J."/>
            <person name="Wisecaver J.H."/>
            <person name="Moore B.S."/>
        </authorList>
    </citation>
    <scope>NUCLEOTIDE SEQUENCE [LARGE SCALE GENOMIC DNA]</scope>
    <source>
        <strain evidence="15 16">12B1</strain>
    </source>
</reference>
<dbReference type="Gene3D" id="2.60.40.10">
    <property type="entry name" value="Immunoglobulins"/>
    <property type="match status" value="9"/>
</dbReference>
<dbReference type="InterPro" id="IPR057467">
    <property type="entry name" value="Ig_CFAP65_8th"/>
</dbReference>
<dbReference type="InterPro" id="IPR013783">
    <property type="entry name" value="Ig-like_fold"/>
</dbReference>
<feature type="domain" description="HYDIN/VesB/CFA65-like Ig-like" evidence="9">
    <location>
        <begin position="143"/>
        <end position="225"/>
    </location>
</feature>
<dbReference type="InterPro" id="IPR056305">
    <property type="entry name" value="Ig_CFAP65_10th"/>
</dbReference>
<feature type="coiled-coil region" evidence="7">
    <location>
        <begin position="1671"/>
        <end position="1698"/>
    </location>
</feature>
<keyword evidence="3" id="KW-0963">Cytoplasm</keyword>
<evidence type="ECO:0000259" key="13">
    <source>
        <dbReference type="Pfam" id="PF25248"/>
    </source>
</evidence>
<feature type="domain" description="CFAP65 tenth Ig-like" evidence="10">
    <location>
        <begin position="1187"/>
        <end position="1300"/>
    </location>
</feature>
<dbReference type="InterPro" id="IPR056344">
    <property type="entry name" value="Ig_CFAP65-like_9th"/>
</dbReference>
<dbReference type="PANTHER" id="PTHR46127">
    <property type="entry name" value="CILIA- AND FLAGELLA-ASSOCIATED PROTEIN 65"/>
    <property type="match status" value="1"/>
</dbReference>
<evidence type="ECO:0000259" key="11">
    <source>
        <dbReference type="Pfam" id="PF24507"/>
    </source>
</evidence>
<dbReference type="Pfam" id="PF24291">
    <property type="entry name" value="Ig_CFAP65"/>
    <property type="match status" value="1"/>
</dbReference>
<feature type="domain" description="CFAP65 seventh Ig-like" evidence="14">
    <location>
        <begin position="761"/>
        <end position="858"/>
    </location>
</feature>
<feature type="domain" description="CFAP65 fourth Ig-like" evidence="11">
    <location>
        <begin position="661"/>
        <end position="751"/>
    </location>
</feature>
<evidence type="ECO:0000256" key="7">
    <source>
        <dbReference type="SAM" id="Coils"/>
    </source>
</evidence>
<dbReference type="PANTHER" id="PTHR46127:SF1">
    <property type="entry name" value="CILIA- AND FLAGELLA-ASSOCIATED PROTEIN 65"/>
    <property type="match status" value="1"/>
</dbReference>
<keyword evidence="4" id="KW-0282">Flagellum</keyword>
<feature type="domain" description="CFAP65 fourth Ig-like" evidence="11">
    <location>
        <begin position="349"/>
        <end position="443"/>
    </location>
</feature>
<feature type="domain" description="HYDIN/VesB/CFA65-like Ig-like" evidence="9">
    <location>
        <begin position="237"/>
        <end position="318"/>
    </location>
</feature>
<dbReference type="InterPro" id="IPR058536">
    <property type="entry name" value="Ig_CFAP65_4th"/>
</dbReference>
<dbReference type="EMBL" id="JBGBPQ010000015">
    <property type="protein sequence ID" value="KAL1510436.1"/>
    <property type="molecule type" value="Genomic_DNA"/>
</dbReference>
<keyword evidence="5" id="KW-0969">Cilium</keyword>
<dbReference type="Pfam" id="PF25248">
    <property type="entry name" value="Ig_CFAP65_8th"/>
    <property type="match status" value="1"/>
</dbReference>
<evidence type="ECO:0000259" key="14">
    <source>
        <dbReference type="Pfam" id="PF25249"/>
    </source>
</evidence>
<organism evidence="15 16">
    <name type="scientific">Prymnesium parvum</name>
    <name type="common">Toxic golden alga</name>
    <dbReference type="NCBI Taxonomy" id="97485"/>
    <lineage>
        <taxon>Eukaryota</taxon>
        <taxon>Haptista</taxon>
        <taxon>Haptophyta</taxon>
        <taxon>Prymnesiophyceae</taxon>
        <taxon>Prymnesiales</taxon>
        <taxon>Prymnesiaceae</taxon>
        <taxon>Prymnesium</taxon>
    </lineage>
</organism>
<evidence type="ECO:0000259" key="9">
    <source>
        <dbReference type="Pfam" id="PF22544"/>
    </source>
</evidence>
<dbReference type="Pfam" id="PF24816">
    <property type="entry name" value="Ig_CFAP65__9th"/>
    <property type="match status" value="1"/>
</dbReference>
<keyword evidence="6" id="KW-0966">Cell projection</keyword>
<dbReference type="Pfam" id="PF22544">
    <property type="entry name" value="HYDIN_VesB_CFA65-like_Ig"/>
    <property type="match status" value="2"/>
</dbReference>
<dbReference type="InterPro" id="IPR053879">
    <property type="entry name" value="HYDIN_VesB_CFA65-like_Ig"/>
</dbReference>
<feature type="region of interest" description="Disordered" evidence="8">
    <location>
        <begin position="1"/>
        <end position="30"/>
    </location>
</feature>
<dbReference type="GO" id="GO:0005737">
    <property type="term" value="C:cytoplasm"/>
    <property type="evidence" value="ECO:0007669"/>
    <property type="project" value="UniProtKB-SubCell"/>
</dbReference>
<protein>
    <recommendedName>
        <fullName evidence="17">Abnormal spindle-like microcephaly-associated protein ASH domain-containing protein</fullName>
    </recommendedName>
</protein>
<evidence type="ECO:0000256" key="1">
    <source>
        <dbReference type="ARBA" id="ARBA00004230"/>
    </source>
</evidence>
<dbReference type="SUPFAM" id="SSF49354">
    <property type="entry name" value="PapD-like"/>
    <property type="match status" value="1"/>
</dbReference>
<evidence type="ECO:0000256" key="8">
    <source>
        <dbReference type="SAM" id="MobiDB-lite"/>
    </source>
</evidence>
<comment type="caution">
    <text evidence="15">The sequence shown here is derived from an EMBL/GenBank/DDBJ whole genome shotgun (WGS) entry which is preliminary data.</text>
</comment>
<feature type="domain" description="CFAP65-like ninth Ig-like" evidence="12">
    <location>
        <begin position="1002"/>
        <end position="1178"/>
    </location>
</feature>
<evidence type="ECO:0000256" key="6">
    <source>
        <dbReference type="ARBA" id="ARBA00023273"/>
    </source>
</evidence>
<gene>
    <name evidence="15" type="ORF">AB1Y20_006743</name>
</gene>
<evidence type="ECO:0000313" key="16">
    <source>
        <dbReference type="Proteomes" id="UP001515480"/>
    </source>
</evidence>
<evidence type="ECO:0000256" key="4">
    <source>
        <dbReference type="ARBA" id="ARBA00022846"/>
    </source>
</evidence>
<evidence type="ECO:0000259" key="10">
    <source>
        <dbReference type="Pfam" id="PF24291"/>
    </source>
</evidence>
<evidence type="ECO:0008006" key="17">
    <source>
        <dbReference type="Google" id="ProtNLM"/>
    </source>
</evidence>
<dbReference type="Pfam" id="PF24507">
    <property type="entry name" value="Ig_CFAP65_4th"/>
    <property type="match status" value="2"/>
</dbReference>
<dbReference type="InterPro" id="IPR008962">
    <property type="entry name" value="PapD-like_sf"/>
</dbReference>
<sequence>MLTFSDPALTGMSIGHADQSRPKARPEPLTSAQRMRRFGVSCNDCLEWPAGWEPGGEYVKLLKIKNVSDKVMKLTYRLPESKSFSMAFPEPIKLMRGLSHTLRIAFRPIRLEECEDSIEFTNEKGSFVVPIRAAVPKSSSKVPTNLDFGFTPVNETVAKSFVFTNDGDVPFNFSWACEMPFTLQPLTGSINPGSSSTITIQFSPTAASVYVADCICTVSGHKTHRMRVGGIGKYPFISASQETLSFGEVLNGQQATQHLKLRNTSLVNARFVIVRAVSDVEPVFTFSPTSGVIPPDGEQTVHCQYSPRVTGTFSSDAYDIRTPGGNSISIKCEGETYGPEILLSKDFFNFGDVPITVPKKQVSRVLELLNHSDLPVPYFFYGCEANGMFGVDKPSGVIPPRLSSYVNLTFCPHETGNYYRRFYILVQNQRARHIDIIGTGYTEKRRPAPLQQKHILDYFLRERMGLHKLSPEELQAHRLSVRQSSESVNDGATMLDFTSEHMLMSAMFKGSTAKDAPVALDTEYVDFGGGSRLRPGESKNVQVFNRTSGKMTVHWIVPEGYNNGSPADMNAPVFSISPLECDVLPNSAAAFRVQFRPHSDQQYYTQYLECHVSFKTMRTFRLVNDDNFATPWCLTLAACGHSFPMGVEQFIPKAILSHRQLTFPGIHVGDSGYQTISIKNDNDTPMMFSIKGDASGVFKVLPESGAVPAGGTQLLVVRFCPRETTRCSRSLQIVLNNDLSSALWLSLIGTGCKASLTMGNKGRLFFPTTCVGAISCCTMTLSNRSRLPLAFEWDVPEKNADLFRVEPAAGVLRGHQDTVVYWYFSPQEERQYLAKVPVLISAMDISDTAPSSAHDVTKQTLSISAAGSTGKIVADPKLLDYGTVLIADNHRRHITLINSSAVDLHYSLHFQLRSQDDKVRSPDPCLLTCDKLSGNVPARNTVDVQLILTPDRRERLAFDVLCSLRPGSATGLRRATTAADEDSSQIGPPFKLCEVTADADYPLLQIVDARLAGMEQEQLWRHLRLNEVNSELASTLSEAENTLKKSVSSGDISSMQKSLRSIELSLPPSLPGAADMELYLLVRNSGGLDATFQMRYPTEMELQIEHWADKGEPSAVELKQHLIIDKGILSVSPKKAHLSPGESVQLIIRMQHFRPDEYELPLMMQVASGKQLVLNLIGRTLIDGELFLHIPAREVRFGPTPIGLALPQRHAIELPNFSSVPLEYEIHTRSIEELNENNFNFPIIVCTQPKGSIAVGSKARVPFLFHPLEARDYKVAIKISTVGEGTRTMLLVARGYHPSQGRDLASEELDRLRALAPPMQLLDIPRVPLRLAFDRCLFGRVPRGATCRQVVAVKNVSDLTCRFQWDEKNPLWGDLVSVYPASAHLGPGELMLCKISLHASRIEVIEATLSCTLTPQNEENFNPSGSFASTVMGTKSLRKSVTEAQPKLRGMLALQDMEERSMRRAARQEARMFQSGMAPLADDGGTITMGTQPELFKTLPTLNTKISAAPVPRAAPPPPELVLQLGVRANILPPDVLEAAGGELDLFFVSRSIELDPNESPVLSVLAAPQQPFIFDPDASKTFEQRLAEEQCYTTEAILSQLLREAMSHADVQRALETLEPEPIPWFGQIRAAEGIHTAAPPSAAGAILVDTNTVVEPRKGEMDEDEMEAYLEAKDRALRAQHRADELERKRKLNEERQTILDLPEFQELAAYVLEGTIFNLISEAALGEFPLDTLPRQIVKSLEINEQL</sequence>
<name>A0AB34IZQ4_PRYPA</name>